<feature type="region of interest" description="Disordered" evidence="1">
    <location>
        <begin position="1"/>
        <end position="26"/>
    </location>
</feature>
<organism evidence="2 3">
    <name type="scientific">Gordonia paraffinivorans NBRC 108238</name>
    <dbReference type="NCBI Taxonomy" id="1223543"/>
    <lineage>
        <taxon>Bacteria</taxon>
        <taxon>Bacillati</taxon>
        <taxon>Actinomycetota</taxon>
        <taxon>Actinomycetes</taxon>
        <taxon>Mycobacteriales</taxon>
        <taxon>Gordoniaceae</taxon>
        <taxon>Gordonia</taxon>
    </lineage>
</organism>
<reference evidence="2 3" key="1">
    <citation type="submission" date="2013-02" db="EMBL/GenBank/DDBJ databases">
        <title>Whole genome shotgun sequence of Gordonia paraffinivorans NBRC 108238.</title>
        <authorList>
            <person name="Isaki-Nakamura S."/>
            <person name="Hosoyama A."/>
            <person name="Tsuchikane K."/>
            <person name="Ando Y."/>
            <person name="Baba S."/>
            <person name="Ohji S."/>
            <person name="Hamada M."/>
            <person name="Tamura T."/>
            <person name="Yamazoe A."/>
            <person name="Yamazaki S."/>
            <person name="Fujita N."/>
        </authorList>
    </citation>
    <scope>NUCLEOTIDE SEQUENCE [LARGE SCALE GENOMIC DNA]</scope>
    <source>
        <strain evidence="2 3">NBRC 108238</strain>
    </source>
</reference>
<accession>A0ABQ0IPM0</accession>
<proteinExistence type="predicted"/>
<sequence length="124" mass="13208">MTIPFSDDSLLPRPAPKMPVSPDGEQYTVRSERAAWEKRAAVVAEVAEELVRAKALLAGAARSNKLGDCIEGRTVARTVRSMLESFSADLTTQAARTASLATHCRSVAAEFEAADAESASELEA</sequence>
<keyword evidence="3" id="KW-1185">Reference proteome</keyword>
<evidence type="ECO:0000256" key="1">
    <source>
        <dbReference type="SAM" id="MobiDB-lite"/>
    </source>
</evidence>
<protein>
    <recommendedName>
        <fullName evidence="4">PE domain-containing protein</fullName>
    </recommendedName>
</protein>
<evidence type="ECO:0008006" key="4">
    <source>
        <dbReference type="Google" id="ProtNLM"/>
    </source>
</evidence>
<comment type="caution">
    <text evidence="2">The sequence shown here is derived from an EMBL/GenBank/DDBJ whole genome shotgun (WGS) entry which is preliminary data.</text>
</comment>
<evidence type="ECO:0000313" key="2">
    <source>
        <dbReference type="EMBL" id="GAC85504.1"/>
    </source>
</evidence>
<gene>
    <name evidence="2" type="ORF">GP2_036_00040</name>
</gene>
<dbReference type="EMBL" id="BAOQ01000036">
    <property type="protein sequence ID" value="GAC85504.1"/>
    <property type="molecule type" value="Genomic_DNA"/>
</dbReference>
<dbReference type="Proteomes" id="UP000035021">
    <property type="component" value="Unassembled WGS sequence"/>
</dbReference>
<evidence type="ECO:0000313" key="3">
    <source>
        <dbReference type="Proteomes" id="UP000035021"/>
    </source>
</evidence>
<name>A0ABQ0IPM0_9ACTN</name>